<proteinExistence type="predicted"/>
<name>A0A0E9QST2_ANGAN</name>
<dbReference type="EMBL" id="GBXM01088698">
    <property type="protein sequence ID" value="JAH19879.1"/>
    <property type="molecule type" value="Transcribed_RNA"/>
</dbReference>
<protein>
    <submittedName>
        <fullName evidence="1">Uncharacterized protein</fullName>
    </submittedName>
</protein>
<reference evidence="1" key="1">
    <citation type="submission" date="2014-11" db="EMBL/GenBank/DDBJ databases">
        <authorList>
            <person name="Amaro Gonzalez C."/>
        </authorList>
    </citation>
    <scope>NUCLEOTIDE SEQUENCE</scope>
</reference>
<evidence type="ECO:0000313" key="1">
    <source>
        <dbReference type="EMBL" id="JAH19879.1"/>
    </source>
</evidence>
<accession>A0A0E9QST2</accession>
<organism evidence="1">
    <name type="scientific">Anguilla anguilla</name>
    <name type="common">European freshwater eel</name>
    <name type="synonym">Muraena anguilla</name>
    <dbReference type="NCBI Taxonomy" id="7936"/>
    <lineage>
        <taxon>Eukaryota</taxon>
        <taxon>Metazoa</taxon>
        <taxon>Chordata</taxon>
        <taxon>Craniata</taxon>
        <taxon>Vertebrata</taxon>
        <taxon>Euteleostomi</taxon>
        <taxon>Actinopterygii</taxon>
        <taxon>Neopterygii</taxon>
        <taxon>Teleostei</taxon>
        <taxon>Anguilliformes</taxon>
        <taxon>Anguillidae</taxon>
        <taxon>Anguilla</taxon>
    </lineage>
</organism>
<reference evidence="1" key="2">
    <citation type="journal article" date="2015" name="Fish Shellfish Immunol.">
        <title>Early steps in the European eel (Anguilla anguilla)-Vibrio vulnificus interaction in the gills: Role of the RtxA13 toxin.</title>
        <authorList>
            <person name="Callol A."/>
            <person name="Pajuelo D."/>
            <person name="Ebbesson L."/>
            <person name="Teles M."/>
            <person name="MacKenzie S."/>
            <person name="Amaro C."/>
        </authorList>
    </citation>
    <scope>NUCLEOTIDE SEQUENCE</scope>
</reference>
<sequence>MPEFELPLVRDYTR</sequence>